<evidence type="ECO:0000256" key="2">
    <source>
        <dbReference type="ARBA" id="ARBA00009116"/>
    </source>
</evidence>
<feature type="non-terminal residue" evidence="6">
    <location>
        <position position="1"/>
    </location>
</feature>
<sequence length="359" mass="40821">CVLRAVVEQFLHRTSRSAFVPPLRFYTHFLHTTGNQGEIASFSMALFLSARCWRTLFQRFTGAHSPNTGLRELAASITVSTRTQSNEVDRLAYNSNPFYKKYAEKLKDLERRDPEALKRRQEAVKTRASDSSRVEATPSPSSETEGYEVERPKNCRDDTLQQEPTYVRPSRFDADAIRELRSRCKTTAELTDAWKALHSARDAVCAIIPSSVYETIRERARDYPVFLYPLPRDGSGYEFVLSQFVGDQCHMTPLASYQRHGSEAPACLALAYWTQLASREDGGVVLMSGEYDAKVIGPTEAQCLVNQLQLYYGGNELKKKLLLWNFNREPRSFKHEMLISEFEASATREQDEGSSVRQG</sequence>
<dbReference type="GO" id="GO:0033615">
    <property type="term" value="P:mitochondrial proton-transporting ATP synthase complex assembly"/>
    <property type="evidence" value="ECO:0007669"/>
    <property type="project" value="TreeGrafter"/>
</dbReference>
<dbReference type="GO" id="GO:0005739">
    <property type="term" value="C:mitochondrion"/>
    <property type="evidence" value="ECO:0007669"/>
    <property type="project" value="UniProtKB-SubCell"/>
</dbReference>
<comment type="similarity">
    <text evidence="2">Belongs to the ATP11 family.</text>
</comment>
<evidence type="ECO:0000256" key="1">
    <source>
        <dbReference type="ARBA" id="ARBA00004173"/>
    </source>
</evidence>
<feature type="compositionally biased region" description="Basic and acidic residues" evidence="5">
    <location>
        <begin position="148"/>
        <end position="158"/>
    </location>
</feature>
<dbReference type="AlphaFoldDB" id="G3MI71"/>
<dbReference type="PANTHER" id="PTHR13126:SF0">
    <property type="entry name" value="ATP SYNTHASE MITOCHONDRIAL F1 COMPLEX ASSEMBLY FACTOR 1"/>
    <property type="match status" value="1"/>
</dbReference>
<evidence type="ECO:0000313" key="6">
    <source>
        <dbReference type="EMBL" id="AEO33189.1"/>
    </source>
</evidence>
<dbReference type="Pfam" id="PF06644">
    <property type="entry name" value="ATP11"/>
    <property type="match status" value="1"/>
</dbReference>
<feature type="compositionally biased region" description="Basic and acidic residues" evidence="5">
    <location>
        <begin position="112"/>
        <end position="133"/>
    </location>
</feature>
<protein>
    <recommendedName>
        <fullName evidence="7">ATP synthase mitochondrial F1 complex assembly factor 1</fullName>
    </recommendedName>
</protein>
<feature type="region of interest" description="Disordered" evidence="5">
    <location>
        <begin position="112"/>
        <end position="158"/>
    </location>
</feature>
<comment type="subcellular location">
    <subcellularLocation>
        <location evidence="1">Mitochondrion</location>
    </subcellularLocation>
</comment>
<organism evidence="6">
    <name type="scientific">Amblyomma maculatum</name>
    <name type="common">Gulf Coast tick</name>
    <dbReference type="NCBI Taxonomy" id="34609"/>
    <lineage>
        <taxon>Eukaryota</taxon>
        <taxon>Metazoa</taxon>
        <taxon>Ecdysozoa</taxon>
        <taxon>Arthropoda</taxon>
        <taxon>Chelicerata</taxon>
        <taxon>Arachnida</taxon>
        <taxon>Acari</taxon>
        <taxon>Parasitiformes</taxon>
        <taxon>Ixodida</taxon>
        <taxon>Ixodoidea</taxon>
        <taxon>Ixodidae</taxon>
        <taxon>Amblyomminae</taxon>
        <taxon>Amblyomma</taxon>
    </lineage>
</organism>
<dbReference type="EMBL" id="JO841572">
    <property type="protein sequence ID" value="AEO33189.1"/>
    <property type="molecule type" value="mRNA"/>
</dbReference>
<keyword evidence="3" id="KW-0809">Transit peptide</keyword>
<dbReference type="PANTHER" id="PTHR13126">
    <property type="entry name" value="CHAPERONE ATP11"/>
    <property type="match status" value="1"/>
</dbReference>
<evidence type="ECO:0000256" key="4">
    <source>
        <dbReference type="ARBA" id="ARBA00023128"/>
    </source>
</evidence>
<keyword evidence="4" id="KW-0496">Mitochondrion</keyword>
<proteinExistence type="evidence at transcript level"/>
<dbReference type="InterPro" id="IPR010591">
    <property type="entry name" value="ATP11"/>
</dbReference>
<reference evidence="6" key="1">
    <citation type="journal article" date="2011" name="PLoS ONE">
        <title>A deep insight into the sialotranscriptome of the gulf coast tick, Amblyomma maculatum.</title>
        <authorList>
            <person name="Karim S."/>
            <person name="Singh P."/>
            <person name="Ribeiro J.M."/>
        </authorList>
    </citation>
    <scope>NUCLEOTIDE SEQUENCE</scope>
    <source>
        <tissue evidence="6">Salivary gland</tissue>
    </source>
</reference>
<accession>G3MI71</accession>
<evidence type="ECO:0000256" key="3">
    <source>
        <dbReference type="ARBA" id="ARBA00022946"/>
    </source>
</evidence>
<name>G3MI71_AMBMU</name>
<evidence type="ECO:0008006" key="7">
    <source>
        <dbReference type="Google" id="ProtNLM"/>
    </source>
</evidence>
<evidence type="ECO:0000256" key="5">
    <source>
        <dbReference type="SAM" id="MobiDB-lite"/>
    </source>
</evidence>